<reference evidence="1" key="1">
    <citation type="submission" date="2021-03" db="EMBL/GenBank/DDBJ databases">
        <title>Draft genome sequence of rust myrtle Austropuccinia psidii MF-1, a brazilian biotype.</title>
        <authorList>
            <person name="Quecine M.C."/>
            <person name="Pachon D.M.R."/>
            <person name="Bonatelli M.L."/>
            <person name="Correr F.H."/>
            <person name="Franceschini L.M."/>
            <person name="Leite T.F."/>
            <person name="Margarido G.R.A."/>
            <person name="Almeida C.A."/>
            <person name="Ferrarezi J.A."/>
            <person name="Labate C.A."/>
        </authorList>
    </citation>
    <scope>NUCLEOTIDE SEQUENCE</scope>
    <source>
        <strain evidence="1">MF-1</strain>
    </source>
</reference>
<organism evidence="1 2">
    <name type="scientific">Austropuccinia psidii MF-1</name>
    <dbReference type="NCBI Taxonomy" id="1389203"/>
    <lineage>
        <taxon>Eukaryota</taxon>
        <taxon>Fungi</taxon>
        <taxon>Dikarya</taxon>
        <taxon>Basidiomycota</taxon>
        <taxon>Pucciniomycotina</taxon>
        <taxon>Pucciniomycetes</taxon>
        <taxon>Pucciniales</taxon>
        <taxon>Sphaerophragmiaceae</taxon>
        <taxon>Austropuccinia</taxon>
    </lineage>
</organism>
<protein>
    <submittedName>
        <fullName evidence="1">Uncharacterized protein</fullName>
    </submittedName>
</protein>
<dbReference type="EMBL" id="AVOT02000323">
    <property type="protein sequence ID" value="MBW0462311.1"/>
    <property type="molecule type" value="Genomic_DNA"/>
</dbReference>
<comment type="caution">
    <text evidence="1">The sequence shown here is derived from an EMBL/GenBank/DDBJ whole genome shotgun (WGS) entry which is preliminary data.</text>
</comment>
<dbReference type="AlphaFoldDB" id="A0A9Q3GCY2"/>
<dbReference type="OrthoDB" id="6366141at2759"/>
<keyword evidence="2" id="KW-1185">Reference proteome</keyword>
<sequence>MNSLGTRKLYYYLEGAVVDVYTDCTALNMRITNRHMLRWQIAIQEYRGNMAIIKKEVKTHTNADGLRIWSLDNVKMKPAYDPEGASKIPIHFREIDRRKNFTFCEWAPEFGTSYSDNTETEGTENPILAISSSEMHNEFLSSVTKAYSKHK</sequence>
<name>A0A9Q3GCY2_9BASI</name>
<dbReference type="Proteomes" id="UP000765509">
    <property type="component" value="Unassembled WGS sequence"/>
</dbReference>
<evidence type="ECO:0000313" key="2">
    <source>
        <dbReference type="Proteomes" id="UP000765509"/>
    </source>
</evidence>
<accession>A0A9Q3GCY2</accession>
<evidence type="ECO:0000313" key="1">
    <source>
        <dbReference type="EMBL" id="MBW0462311.1"/>
    </source>
</evidence>
<gene>
    <name evidence="1" type="ORF">O181_002026</name>
</gene>
<proteinExistence type="predicted"/>